<keyword evidence="1" id="KW-0812">Transmembrane</keyword>
<name>W8FAK3_9BACT</name>
<evidence type="ECO:0008006" key="4">
    <source>
        <dbReference type="Google" id="ProtNLM"/>
    </source>
</evidence>
<feature type="transmembrane region" description="Helical" evidence="1">
    <location>
        <begin position="340"/>
        <end position="360"/>
    </location>
</feature>
<dbReference type="Proteomes" id="UP000019423">
    <property type="component" value="Chromosome"/>
</dbReference>
<evidence type="ECO:0000313" key="2">
    <source>
        <dbReference type="EMBL" id="AHJ98735.1"/>
    </source>
</evidence>
<dbReference type="PATRIC" id="fig|1227739.3.peg.3312"/>
<keyword evidence="3" id="KW-1185">Reference proteome</keyword>
<keyword evidence="1" id="KW-1133">Transmembrane helix</keyword>
<dbReference type="EMBL" id="CP007145">
    <property type="protein sequence ID" value="AHJ98735.1"/>
    <property type="molecule type" value="Genomic_DNA"/>
</dbReference>
<dbReference type="HOGENOM" id="CLU_541605_0_0_10"/>
<organism evidence="2 3">
    <name type="scientific">Hymenobacter swuensis DY53</name>
    <dbReference type="NCBI Taxonomy" id="1227739"/>
    <lineage>
        <taxon>Bacteria</taxon>
        <taxon>Pseudomonadati</taxon>
        <taxon>Bacteroidota</taxon>
        <taxon>Cytophagia</taxon>
        <taxon>Cytophagales</taxon>
        <taxon>Hymenobacteraceae</taxon>
        <taxon>Hymenobacter</taxon>
    </lineage>
</organism>
<feature type="transmembrane region" description="Helical" evidence="1">
    <location>
        <begin position="208"/>
        <end position="235"/>
    </location>
</feature>
<evidence type="ECO:0000313" key="3">
    <source>
        <dbReference type="Proteomes" id="UP000019423"/>
    </source>
</evidence>
<dbReference type="AlphaFoldDB" id="W8FAK3"/>
<dbReference type="eggNOG" id="ENOG5032ZJT">
    <property type="taxonomic scope" value="Bacteria"/>
</dbReference>
<feature type="transmembrane region" description="Helical" evidence="1">
    <location>
        <begin position="55"/>
        <end position="78"/>
    </location>
</feature>
<dbReference type="KEGG" id="hsw:Hsw_3140"/>
<feature type="transmembrane region" description="Helical" evidence="1">
    <location>
        <begin position="247"/>
        <end position="275"/>
    </location>
</feature>
<gene>
    <name evidence="2" type="ORF">Hsw_3140</name>
</gene>
<proteinExistence type="predicted"/>
<protein>
    <recommendedName>
        <fullName evidence="4">Glycosyltransferase RgtA/B/C/D-like domain-containing protein</fullName>
    </recommendedName>
</protein>
<reference evidence="2 3" key="1">
    <citation type="submission" date="2014-01" db="EMBL/GenBank/DDBJ databases">
        <title>Complete genome sequence of ionizing-radiation resistance bacterium Hymenobacter swuensis DY53.</title>
        <authorList>
            <person name="Jung J.-H."/>
            <person name="Jeong S.-W."/>
            <person name="Joe M.-H."/>
            <person name="Cho y.-j."/>
            <person name="Kim M.-K."/>
            <person name="Lim S.-Y."/>
        </authorList>
    </citation>
    <scope>NUCLEOTIDE SEQUENCE [LARGE SCALE GENOMIC DNA]</scope>
    <source>
        <strain evidence="2 3">DY53</strain>
    </source>
</reference>
<keyword evidence="1" id="KW-0472">Membrane</keyword>
<accession>W8FAK3</accession>
<sequence>MRENKKAASTVVSAIISTDPVRQPFPVNSFGLSFPILSTSYVLSRPSRFLTQHQLLWLVAALLLLLPIRLHGLAAAALPDYDSVRNWQIVQEIARGQLQHLFHHGSPAFALVYAPVAWLTTDYRVFQHLNAVVAVAAVGLLARYIARNAQLSGWQTGLLVLLMGTSVFLTFSGRDFTMSSWSLLCFAGLLGAYYQRLHFPAAGTLYRAGIWLMLGLCFNYKFLLTLPILAVLEWWRADGLLWRNGHWWRIAALLALPYLVLGAVGVAAGLPWYLWPAIYYKVAFPDAANAAGRAATLHPDFLYYLRYLRDFESGLVWIGLLGPVLLLRQLRRGTPPGLELYLAVWGWCLLAGMSLLVKAPRGLLWAYGLWYALGLLQLRRLPVLALAGVLLAAISLNLFRIQQEVYAYSPTSYPAVAAWLRTHAAGPVASSVGLGLAPFRTPNDTVRVLMQEQDLSALRRQGYHYVLLDAYWRVTNVQQFQQLQQQPAVAAWPEPLLTSPLLFLEHSEFTGLGYEETLRLQRAAQQDTVQLRLLKL</sequence>
<feature type="transmembrane region" description="Helical" evidence="1">
    <location>
        <begin position="152"/>
        <end position="171"/>
    </location>
</feature>
<dbReference type="STRING" id="1227739.Hsw_3140"/>
<feature type="transmembrane region" description="Helical" evidence="1">
    <location>
        <begin position="128"/>
        <end position="146"/>
    </location>
</feature>
<evidence type="ECO:0000256" key="1">
    <source>
        <dbReference type="SAM" id="Phobius"/>
    </source>
</evidence>
<feature type="transmembrane region" description="Helical" evidence="1">
    <location>
        <begin position="311"/>
        <end position="328"/>
    </location>
</feature>
<feature type="transmembrane region" description="Helical" evidence="1">
    <location>
        <begin position="380"/>
        <end position="399"/>
    </location>
</feature>